<dbReference type="PANTHER" id="PTHR45138">
    <property type="entry name" value="REGULATORY COMPONENTS OF SENSORY TRANSDUCTION SYSTEM"/>
    <property type="match status" value="1"/>
</dbReference>
<dbReference type="CDD" id="cd01949">
    <property type="entry name" value="GGDEF"/>
    <property type="match status" value="1"/>
</dbReference>
<dbReference type="InterPro" id="IPR003018">
    <property type="entry name" value="GAF"/>
</dbReference>
<evidence type="ECO:0000313" key="3">
    <source>
        <dbReference type="Proteomes" id="UP001079657"/>
    </source>
</evidence>
<dbReference type="PROSITE" id="PS50887">
    <property type="entry name" value="GGDEF"/>
    <property type="match status" value="1"/>
</dbReference>
<keyword evidence="3" id="KW-1185">Reference proteome</keyword>
<dbReference type="Pfam" id="PF01590">
    <property type="entry name" value="GAF"/>
    <property type="match status" value="1"/>
</dbReference>
<dbReference type="Proteomes" id="UP001079657">
    <property type="component" value="Unassembled WGS sequence"/>
</dbReference>
<sequence length="243" mass="28392">MVNNVDKFDKIKALDTEKGNKIKSTISAPIFIERQLYGFVNVDSIYNYAFDQTDLEVMEYMRNQIEIAISKHKLYEEIVYLSRFDKLTNVYNRRYFEELFDTCVNKTNELEKKILLVVFDLNELKVINDTYGHLAGDELIKTFASALGKCVRSSDILARIGGDEFVGIFFDVDSQTLVKRFDKLIKKFENNPITFEENNIICSFSYDIANFPQDGNDVNKLIKIADKCMYEYKYMIKNMHKLS</sequence>
<evidence type="ECO:0000259" key="1">
    <source>
        <dbReference type="PROSITE" id="PS50887"/>
    </source>
</evidence>
<gene>
    <name evidence="2" type="ORF">OXH55_01085</name>
</gene>
<dbReference type="InterPro" id="IPR029016">
    <property type="entry name" value="GAF-like_dom_sf"/>
</dbReference>
<comment type="caution">
    <text evidence="2">The sequence shown here is derived from an EMBL/GenBank/DDBJ whole genome shotgun (WGS) entry which is preliminary data.</text>
</comment>
<dbReference type="Gene3D" id="3.30.450.40">
    <property type="match status" value="1"/>
</dbReference>
<accession>A0ABT4CJL3</accession>
<organism evidence="2 3">
    <name type="scientific">Clostridium ganghwense</name>
    <dbReference type="NCBI Taxonomy" id="312089"/>
    <lineage>
        <taxon>Bacteria</taxon>
        <taxon>Bacillati</taxon>
        <taxon>Bacillota</taxon>
        <taxon>Clostridia</taxon>
        <taxon>Eubacteriales</taxon>
        <taxon>Clostridiaceae</taxon>
        <taxon>Clostridium</taxon>
    </lineage>
</organism>
<dbReference type="InterPro" id="IPR029787">
    <property type="entry name" value="Nucleotide_cyclase"/>
</dbReference>
<dbReference type="NCBIfam" id="TIGR00254">
    <property type="entry name" value="GGDEF"/>
    <property type="match status" value="1"/>
</dbReference>
<dbReference type="InterPro" id="IPR000160">
    <property type="entry name" value="GGDEF_dom"/>
</dbReference>
<dbReference type="EMBL" id="JAPQES010000001">
    <property type="protein sequence ID" value="MCY6369237.1"/>
    <property type="molecule type" value="Genomic_DNA"/>
</dbReference>
<dbReference type="SUPFAM" id="SSF55781">
    <property type="entry name" value="GAF domain-like"/>
    <property type="match status" value="1"/>
</dbReference>
<reference evidence="2" key="1">
    <citation type="submission" date="2022-12" db="EMBL/GenBank/DDBJ databases">
        <authorList>
            <person name="Wang J."/>
        </authorList>
    </citation>
    <scope>NUCLEOTIDE SEQUENCE</scope>
    <source>
        <strain evidence="2">HY-42-06</strain>
    </source>
</reference>
<dbReference type="Gene3D" id="3.30.70.270">
    <property type="match status" value="1"/>
</dbReference>
<proteinExistence type="predicted"/>
<dbReference type="PANTHER" id="PTHR45138:SF6">
    <property type="entry name" value="DIGUANYLATE CYCLASE DGCN"/>
    <property type="match status" value="1"/>
</dbReference>
<evidence type="ECO:0000313" key="2">
    <source>
        <dbReference type="EMBL" id="MCY6369237.1"/>
    </source>
</evidence>
<dbReference type="InterPro" id="IPR050469">
    <property type="entry name" value="Diguanylate_Cyclase"/>
</dbReference>
<protein>
    <submittedName>
        <fullName evidence="2">Sensor domain-containing diguanylate cyclase</fullName>
    </submittedName>
</protein>
<dbReference type="InterPro" id="IPR043128">
    <property type="entry name" value="Rev_trsase/Diguanyl_cyclase"/>
</dbReference>
<dbReference type="SUPFAM" id="SSF55073">
    <property type="entry name" value="Nucleotide cyclase"/>
    <property type="match status" value="1"/>
</dbReference>
<feature type="domain" description="GGDEF" evidence="1">
    <location>
        <begin position="112"/>
        <end position="243"/>
    </location>
</feature>
<dbReference type="SMART" id="SM00267">
    <property type="entry name" value="GGDEF"/>
    <property type="match status" value="1"/>
</dbReference>
<name>A0ABT4CJL3_9CLOT</name>
<dbReference type="Pfam" id="PF00990">
    <property type="entry name" value="GGDEF"/>
    <property type="match status" value="1"/>
</dbReference>